<feature type="region of interest" description="Disordered" evidence="2">
    <location>
        <begin position="75"/>
        <end position="94"/>
    </location>
</feature>
<dbReference type="InterPro" id="IPR007701">
    <property type="entry name" value="Interferon-rel_develop_reg_N"/>
</dbReference>
<reference evidence="6" key="1">
    <citation type="submission" date="2019-07" db="EMBL/GenBank/DDBJ databases">
        <title>De Novo Assembly of kiwifruit Actinidia rufa.</title>
        <authorList>
            <person name="Sugita-Konishi S."/>
            <person name="Sato K."/>
            <person name="Mori E."/>
            <person name="Abe Y."/>
            <person name="Kisaki G."/>
            <person name="Hamano K."/>
            <person name="Suezawa K."/>
            <person name="Otani M."/>
            <person name="Fukuda T."/>
            <person name="Manabe T."/>
            <person name="Gomi K."/>
            <person name="Tabuchi M."/>
            <person name="Akimitsu K."/>
            <person name="Kataoka I."/>
        </authorList>
    </citation>
    <scope>NUCLEOTIDE SEQUENCE [LARGE SCALE GENOMIC DNA]</scope>
    <source>
        <strain evidence="6">cv. Fuchu</strain>
    </source>
</reference>
<evidence type="ECO:0000256" key="1">
    <source>
        <dbReference type="ARBA" id="ARBA00008828"/>
    </source>
</evidence>
<dbReference type="InterPro" id="IPR006921">
    <property type="entry name" value="Interferon-rel_develop_reg_C"/>
</dbReference>
<dbReference type="OrthoDB" id="686784at2759"/>
<feature type="domain" description="Interferon-related developmental regulator C-terminal" evidence="3">
    <location>
        <begin position="448"/>
        <end position="500"/>
    </location>
</feature>
<organism evidence="5 6">
    <name type="scientific">Actinidia rufa</name>
    <dbReference type="NCBI Taxonomy" id="165716"/>
    <lineage>
        <taxon>Eukaryota</taxon>
        <taxon>Viridiplantae</taxon>
        <taxon>Streptophyta</taxon>
        <taxon>Embryophyta</taxon>
        <taxon>Tracheophyta</taxon>
        <taxon>Spermatophyta</taxon>
        <taxon>Magnoliopsida</taxon>
        <taxon>eudicotyledons</taxon>
        <taxon>Gunneridae</taxon>
        <taxon>Pentapetalae</taxon>
        <taxon>asterids</taxon>
        <taxon>Ericales</taxon>
        <taxon>Actinidiaceae</taxon>
        <taxon>Actinidia</taxon>
    </lineage>
</organism>
<feature type="compositionally biased region" description="Low complexity" evidence="2">
    <location>
        <begin position="9"/>
        <end position="18"/>
    </location>
</feature>
<dbReference type="Proteomes" id="UP000585474">
    <property type="component" value="Unassembled WGS sequence"/>
</dbReference>
<evidence type="ECO:0000256" key="2">
    <source>
        <dbReference type="SAM" id="MobiDB-lite"/>
    </source>
</evidence>
<sequence>MLDTDDSDSVSSTSTSRSENMLMSGADELQLDRESFLDQCVDALYEKRGSTREKALAAIIEAFNNNLQHEFVEKNRSATSRQSPFEPNDHHNDDRQTTITAMATIAPSSPISLRHQVQAIAISSIPWQPPIRLKLFPNTHYSTSHITTSAPHPQFYPPPISTSYGHGLGVGREWGLHGGGWAVMLVDLKKKRFGDWDCGSDHWSWGQSPRDIGRISPSYFTRSLNLVTGLFGYFTFVGGTEPEETEKSMQIMWQVVHPKRGSNVVTTKPSPAVITAMVSAWSLLLTTMDGRTLDPKTWQESISYFLTLLDKDDRSIRIAAGEALALIFEMGNLEKFCGEAKASSDSSDHEKNDSRNFAHIQGLRAKILNQVRNLSAEAGGRGSTKKDLNSQRNSFRDILDFLEGGYPPETSMKIGGESLTTTSWSQLIQLNFLKHFLGGGFVKHMQENEFLHDVFGFVPKRRQLFASEQKMSSNDKRLYKSPNSVANKARTQFRNRQRMLCQDRNTGHFAVGTGDDAVTTRWSKSQASDDILADVADYEPPHI</sequence>
<evidence type="ECO:0000313" key="6">
    <source>
        <dbReference type="Proteomes" id="UP000585474"/>
    </source>
</evidence>
<dbReference type="SUPFAM" id="SSF48371">
    <property type="entry name" value="ARM repeat"/>
    <property type="match status" value="1"/>
</dbReference>
<comment type="caution">
    <text evidence="5">The sequence shown here is derived from an EMBL/GenBank/DDBJ whole genome shotgun (WGS) entry which is preliminary data.</text>
</comment>
<dbReference type="InterPro" id="IPR039777">
    <property type="entry name" value="IFRD"/>
</dbReference>
<evidence type="ECO:0000313" key="5">
    <source>
        <dbReference type="EMBL" id="GFS44159.1"/>
    </source>
</evidence>
<feature type="domain" description="Interferon-related developmental regulator N-terminal" evidence="4">
    <location>
        <begin position="11"/>
        <end position="78"/>
    </location>
</feature>
<dbReference type="Pfam" id="PF04836">
    <property type="entry name" value="IFRD_C"/>
    <property type="match status" value="1"/>
</dbReference>
<protein>
    <submittedName>
        <fullName evidence="5">Interferon-related developmental regulator family protein</fullName>
    </submittedName>
</protein>
<feature type="domain" description="Interferon-related developmental regulator N-terminal" evidence="4">
    <location>
        <begin position="232"/>
        <end position="403"/>
    </location>
</feature>
<evidence type="ECO:0000259" key="4">
    <source>
        <dbReference type="Pfam" id="PF05004"/>
    </source>
</evidence>
<name>A0A7J0DWL9_9ERIC</name>
<dbReference type="PANTHER" id="PTHR12354:SF1">
    <property type="entry name" value="INTERFERON-RELATED DEVELOPMENTAL REGULATOR 1"/>
    <property type="match status" value="1"/>
</dbReference>
<dbReference type="AlphaFoldDB" id="A0A7J0DWL9"/>
<feature type="region of interest" description="Disordered" evidence="2">
    <location>
        <begin position="1"/>
        <end position="24"/>
    </location>
</feature>
<evidence type="ECO:0000259" key="3">
    <source>
        <dbReference type="Pfam" id="PF04836"/>
    </source>
</evidence>
<accession>A0A7J0DWL9</accession>
<gene>
    <name evidence="5" type="ORF">Acr_00g0088860</name>
</gene>
<proteinExistence type="inferred from homology"/>
<dbReference type="EMBL" id="BJWL01000433">
    <property type="protein sequence ID" value="GFS44159.1"/>
    <property type="molecule type" value="Genomic_DNA"/>
</dbReference>
<comment type="similarity">
    <text evidence="1">Belongs to the IFRD family.</text>
</comment>
<dbReference type="InterPro" id="IPR016024">
    <property type="entry name" value="ARM-type_fold"/>
</dbReference>
<keyword evidence="6" id="KW-1185">Reference proteome</keyword>
<dbReference type="PANTHER" id="PTHR12354">
    <property type="entry name" value="INTERFERON-RELATED DEVELOPMENTAL REGULATOR"/>
    <property type="match status" value="1"/>
</dbReference>
<dbReference type="Pfam" id="PF05004">
    <property type="entry name" value="IFRD"/>
    <property type="match status" value="2"/>
</dbReference>